<evidence type="ECO:0000259" key="1">
    <source>
        <dbReference type="Pfam" id="PF02775"/>
    </source>
</evidence>
<dbReference type="Pfam" id="PF02775">
    <property type="entry name" value="TPP_enzyme_C"/>
    <property type="match status" value="1"/>
</dbReference>
<dbReference type="Gene3D" id="3.40.50.970">
    <property type="match status" value="1"/>
</dbReference>
<gene>
    <name evidence="2" type="ORF">E4U09_007850</name>
</gene>
<evidence type="ECO:0000313" key="3">
    <source>
        <dbReference type="Proteomes" id="UP000707071"/>
    </source>
</evidence>
<dbReference type="EMBL" id="SRRH01000856">
    <property type="protein sequence ID" value="KAG6284511.1"/>
    <property type="molecule type" value="Genomic_DNA"/>
</dbReference>
<organism evidence="2 3">
    <name type="scientific">Claviceps aff. purpurea</name>
    <dbReference type="NCBI Taxonomy" id="1967640"/>
    <lineage>
        <taxon>Eukaryota</taxon>
        <taxon>Fungi</taxon>
        <taxon>Dikarya</taxon>
        <taxon>Ascomycota</taxon>
        <taxon>Pezizomycotina</taxon>
        <taxon>Sordariomycetes</taxon>
        <taxon>Hypocreomycetidae</taxon>
        <taxon>Hypocreales</taxon>
        <taxon>Clavicipitaceae</taxon>
        <taxon>Claviceps</taxon>
    </lineage>
</organism>
<dbReference type="AlphaFoldDB" id="A0A9P7Q9Q1"/>
<comment type="caution">
    <text evidence="2">The sequence shown here is derived from an EMBL/GenBank/DDBJ whole genome shotgun (WGS) entry which is preliminary data.</text>
</comment>
<dbReference type="SUPFAM" id="SSF52518">
    <property type="entry name" value="Thiamin diphosphate-binding fold (THDP-binding)"/>
    <property type="match status" value="1"/>
</dbReference>
<reference evidence="2 3" key="1">
    <citation type="journal article" date="2020" name="bioRxiv">
        <title>Whole genome comparisons of ergot fungi reveals the divergence and evolution of species within the genus Claviceps are the result of varying mechanisms driving genome evolution and host range expansion.</title>
        <authorList>
            <person name="Wyka S.A."/>
            <person name="Mondo S.J."/>
            <person name="Liu M."/>
            <person name="Dettman J."/>
            <person name="Nalam V."/>
            <person name="Broders K.D."/>
        </authorList>
    </citation>
    <scope>NUCLEOTIDE SEQUENCE [LARGE SCALE GENOMIC DNA]</scope>
    <source>
        <strain evidence="2 3">Clav52</strain>
    </source>
</reference>
<evidence type="ECO:0000313" key="2">
    <source>
        <dbReference type="EMBL" id="KAG6284511.1"/>
    </source>
</evidence>
<dbReference type="GO" id="GO:0003824">
    <property type="term" value="F:catalytic activity"/>
    <property type="evidence" value="ECO:0007669"/>
    <property type="project" value="InterPro"/>
</dbReference>
<name>A0A9P7Q9Q1_9HYPO</name>
<sequence length="84" mass="9717">MTLTELATASQFNIGVKIIVLSNEELGMVTQAQNFFYEDRYAHTHQVKLAESMRIQSRRPVNPADTVEYLTWLINSEGRLCWKL</sequence>
<dbReference type="InterPro" id="IPR029061">
    <property type="entry name" value="THDP-binding"/>
</dbReference>
<protein>
    <recommendedName>
        <fullName evidence="1">Thiamine pyrophosphate enzyme TPP-binding domain-containing protein</fullName>
    </recommendedName>
</protein>
<feature type="domain" description="Thiamine pyrophosphate enzyme TPP-binding" evidence="1">
    <location>
        <begin position="1"/>
        <end position="76"/>
    </location>
</feature>
<dbReference type="Proteomes" id="UP000707071">
    <property type="component" value="Unassembled WGS sequence"/>
</dbReference>
<dbReference type="InterPro" id="IPR011766">
    <property type="entry name" value="TPP_enzyme_TPP-bd"/>
</dbReference>
<dbReference type="GO" id="GO:0030976">
    <property type="term" value="F:thiamine pyrophosphate binding"/>
    <property type="evidence" value="ECO:0007669"/>
    <property type="project" value="InterPro"/>
</dbReference>
<keyword evidence="3" id="KW-1185">Reference proteome</keyword>
<accession>A0A9P7Q9Q1</accession>
<proteinExistence type="predicted"/>